<dbReference type="Proteomes" id="UP000192900">
    <property type="component" value="Chromosome"/>
</dbReference>
<organism evidence="1 2">
    <name type="scientific">Pantoea alhagi</name>
    <dbReference type="NCBI Taxonomy" id="1891675"/>
    <lineage>
        <taxon>Bacteria</taxon>
        <taxon>Pseudomonadati</taxon>
        <taxon>Pseudomonadota</taxon>
        <taxon>Gammaproteobacteria</taxon>
        <taxon>Enterobacterales</taxon>
        <taxon>Erwiniaceae</taxon>
        <taxon>Pantoea</taxon>
    </lineage>
</organism>
<dbReference type="EMBL" id="CP019706">
    <property type="protein sequence ID" value="ARJ43804.1"/>
    <property type="molecule type" value="Genomic_DNA"/>
</dbReference>
<accession>A0A1W6B9R5</accession>
<dbReference type="KEGG" id="palh:B1H58_18295"/>
<dbReference type="AlphaFoldDB" id="A0A1W6B9R5"/>
<reference evidence="1 2" key="1">
    <citation type="submission" date="2017-02" db="EMBL/GenBank/DDBJ databases">
        <title>Complete genome sequence of the drought resistance-promoting endophyte Pantoea alhagi LTYR-11Z.</title>
        <authorList>
            <person name="Zhang L."/>
        </authorList>
    </citation>
    <scope>NUCLEOTIDE SEQUENCE [LARGE SCALE GENOMIC DNA]</scope>
    <source>
        <strain evidence="1 2">LTYR-11Z</strain>
    </source>
</reference>
<evidence type="ECO:0000313" key="2">
    <source>
        <dbReference type="Proteomes" id="UP000192900"/>
    </source>
</evidence>
<sequence length="162" mass="17564">MAEPINYDVPPPKTEPDAHDALHELLHSLHHHGFLRLANDMVSANTQIAKILVEGLNKPGSQNAMQNLSVLLMALSDIPPGQFHKTVYAVKSALNAVNIHAETQQRHEVAPGVSGTWKLLHDESLWHAVMPLVAGLKAFATAMEQPAPDKPISAFTGKDSHA</sequence>
<protein>
    <recommendedName>
        <fullName evidence="3">DUF1641 domain-containing protein</fullName>
    </recommendedName>
</protein>
<gene>
    <name evidence="1" type="ORF">B1H58_18295</name>
</gene>
<evidence type="ECO:0008006" key="3">
    <source>
        <dbReference type="Google" id="ProtNLM"/>
    </source>
</evidence>
<dbReference type="RefSeq" id="WP_085071851.1">
    <property type="nucleotide sequence ID" value="NZ_CP019706.1"/>
</dbReference>
<dbReference type="OrthoDB" id="5795508at2"/>
<keyword evidence="2" id="KW-1185">Reference proteome</keyword>
<evidence type="ECO:0000313" key="1">
    <source>
        <dbReference type="EMBL" id="ARJ43804.1"/>
    </source>
</evidence>
<dbReference type="STRING" id="1891675.B1H58_18295"/>
<proteinExistence type="predicted"/>
<name>A0A1W6B9R5_9GAMM</name>